<comment type="caution">
    <text evidence="1">The sequence shown here is derived from an EMBL/GenBank/DDBJ whole genome shotgun (WGS) entry which is preliminary data.</text>
</comment>
<gene>
    <name evidence="1" type="ORF">J2Z20_001735</name>
</gene>
<dbReference type="Proteomes" id="UP001519273">
    <property type="component" value="Unassembled WGS sequence"/>
</dbReference>
<keyword evidence="2" id="KW-1185">Reference proteome</keyword>
<accession>A0ABS4H2U8</accession>
<proteinExistence type="predicted"/>
<protein>
    <submittedName>
        <fullName evidence="1">Cdc6-like AAA superfamily ATPase</fullName>
    </submittedName>
</protein>
<sequence length="369" mass="41557">MIGKDRHYFARGNTARGVHFLYDSAFQGLNKLFLLEGFPGTGKSTMMSRLADEMLGQGCNVNLFHSPINPDEIDAVINTDLNIGIADGQYCEGLSSLSDVEIVRIDLGGAVDMNQLSENTQKELEALHSLLVESYSKAYDTFATALRIHDEWESIYIDQMDFHEANQVGQELINSLFGNYTLDKESIVRHLFFGAATPRGAVDHIQTLTADLEKRIFIKGRPGSGKSTMLKRIAATAEARGFDVQVFHCGFDPNSLDMLIFPELSLAIFDSTAPHEYFPNRTGDHIVDMYELAVQPGTDERFASDILHIQQRYSQKMKEATSYLGEAQEIDSRIKSHYMAITDFTFVNHLYRELQSELNHLITHTRQEA</sequence>
<dbReference type="SUPFAM" id="SSF52540">
    <property type="entry name" value="P-loop containing nucleoside triphosphate hydrolases"/>
    <property type="match status" value="2"/>
</dbReference>
<name>A0ABS4H2U8_9BACL</name>
<dbReference type="InterPro" id="IPR027417">
    <property type="entry name" value="P-loop_NTPase"/>
</dbReference>
<dbReference type="EMBL" id="JAGGKP010000002">
    <property type="protein sequence ID" value="MBP1936854.1"/>
    <property type="molecule type" value="Genomic_DNA"/>
</dbReference>
<evidence type="ECO:0000313" key="2">
    <source>
        <dbReference type="Proteomes" id="UP001519273"/>
    </source>
</evidence>
<organism evidence="1 2">
    <name type="scientific">Paenibacillus sediminis</name>
    <dbReference type="NCBI Taxonomy" id="664909"/>
    <lineage>
        <taxon>Bacteria</taxon>
        <taxon>Bacillati</taxon>
        <taxon>Bacillota</taxon>
        <taxon>Bacilli</taxon>
        <taxon>Bacillales</taxon>
        <taxon>Paenibacillaceae</taxon>
        <taxon>Paenibacillus</taxon>
    </lineage>
</organism>
<reference evidence="1 2" key="1">
    <citation type="submission" date="2021-03" db="EMBL/GenBank/DDBJ databases">
        <title>Genomic Encyclopedia of Type Strains, Phase IV (KMG-IV): sequencing the most valuable type-strain genomes for metagenomic binning, comparative biology and taxonomic classification.</title>
        <authorList>
            <person name="Goeker M."/>
        </authorList>
    </citation>
    <scope>NUCLEOTIDE SEQUENCE [LARGE SCALE GENOMIC DNA]</scope>
    <source>
        <strain evidence="1 2">DSM 23491</strain>
    </source>
</reference>
<dbReference type="RefSeq" id="WP_209848116.1">
    <property type="nucleotide sequence ID" value="NZ_CBCRVE010000003.1"/>
</dbReference>
<evidence type="ECO:0000313" key="1">
    <source>
        <dbReference type="EMBL" id="MBP1936854.1"/>
    </source>
</evidence>
<dbReference type="Gene3D" id="3.40.50.300">
    <property type="entry name" value="P-loop containing nucleotide triphosphate hydrolases"/>
    <property type="match status" value="2"/>
</dbReference>